<keyword evidence="1" id="KW-0547">Nucleotide-binding</keyword>
<evidence type="ECO:0000256" key="2">
    <source>
        <dbReference type="ARBA" id="ARBA00022801"/>
    </source>
</evidence>
<dbReference type="AlphaFoldDB" id="A0A382Y4D9"/>
<feature type="non-terminal residue" evidence="6">
    <location>
        <position position="226"/>
    </location>
</feature>
<dbReference type="GO" id="GO:0016787">
    <property type="term" value="F:hydrolase activity"/>
    <property type="evidence" value="ECO:0007669"/>
    <property type="project" value="UniProtKB-KW"/>
</dbReference>
<keyword evidence="3" id="KW-0347">Helicase</keyword>
<feature type="domain" description="UvrD-like helicase ATP-binding" evidence="5">
    <location>
        <begin position="1"/>
        <end position="226"/>
    </location>
</feature>
<name>A0A382Y4D9_9ZZZZ</name>
<evidence type="ECO:0000256" key="1">
    <source>
        <dbReference type="ARBA" id="ARBA00022741"/>
    </source>
</evidence>
<dbReference type="PANTHER" id="PTHR11070">
    <property type="entry name" value="UVRD / RECB / PCRA DNA HELICASE FAMILY MEMBER"/>
    <property type="match status" value="1"/>
</dbReference>
<sequence>MMRKILGPPGTGKTTRLLHYARTFLKLGTPLDKIGYFAFTKKAAGEAKERMLDQSKKLKEKDLEHFRTLHSLAFWKLGMKKSEVMQDEHYEDIGRELGIEVTIYSNGEEKTGFVDSDSEYFNIINAARIKEISTEDEYNTDMYSQDLDKNLLFILKAELDNYKKAFSLKDYTDMIENFIVSELCPNYDVVFIDEAQDLSPIQWKMFDLLKKNSKYVILAGDDDQAI</sequence>
<keyword evidence="2" id="KW-0378">Hydrolase</keyword>
<evidence type="ECO:0000313" key="6">
    <source>
        <dbReference type="EMBL" id="SVD78123.1"/>
    </source>
</evidence>
<dbReference type="GO" id="GO:0005524">
    <property type="term" value="F:ATP binding"/>
    <property type="evidence" value="ECO:0007669"/>
    <property type="project" value="UniProtKB-KW"/>
</dbReference>
<protein>
    <recommendedName>
        <fullName evidence="5">UvrD-like helicase ATP-binding domain-containing protein</fullName>
    </recommendedName>
</protein>
<dbReference type="GO" id="GO:0043138">
    <property type="term" value="F:3'-5' DNA helicase activity"/>
    <property type="evidence" value="ECO:0007669"/>
    <property type="project" value="TreeGrafter"/>
</dbReference>
<dbReference type="PANTHER" id="PTHR11070:SF2">
    <property type="entry name" value="ATP-DEPENDENT DNA HELICASE SRS2"/>
    <property type="match status" value="1"/>
</dbReference>
<evidence type="ECO:0000256" key="4">
    <source>
        <dbReference type="ARBA" id="ARBA00022840"/>
    </source>
</evidence>
<dbReference type="InterPro" id="IPR027417">
    <property type="entry name" value="P-loop_NTPase"/>
</dbReference>
<reference evidence="6" key="1">
    <citation type="submission" date="2018-05" db="EMBL/GenBank/DDBJ databases">
        <authorList>
            <person name="Lanie J.A."/>
            <person name="Ng W.-L."/>
            <person name="Kazmierczak K.M."/>
            <person name="Andrzejewski T.M."/>
            <person name="Davidsen T.M."/>
            <person name="Wayne K.J."/>
            <person name="Tettelin H."/>
            <person name="Glass J.I."/>
            <person name="Rusch D."/>
            <person name="Podicherti R."/>
            <person name="Tsui H.-C.T."/>
            <person name="Winkler M.E."/>
        </authorList>
    </citation>
    <scope>NUCLEOTIDE SEQUENCE</scope>
</reference>
<evidence type="ECO:0000259" key="5">
    <source>
        <dbReference type="PROSITE" id="PS51198"/>
    </source>
</evidence>
<dbReference type="Pfam" id="PF00580">
    <property type="entry name" value="UvrD-helicase"/>
    <property type="match status" value="1"/>
</dbReference>
<dbReference type="PROSITE" id="PS51198">
    <property type="entry name" value="UVRD_HELICASE_ATP_BIND"/>
    <property type="match status" value="1"/>
</dbReference>
<dbReference type="GO" id="GO:0003677">
    <property type="term" value="F:DNA binding"/>
    <property type="evidence" value="ECO:0007669"/>
    <property type="project" value="InterPro"/>
</dbReference>
<dbReference type="Gene3D" id="3.40.50.300">
    <property type="entry name" value="P-loop containing nucleotide triphosphate hydrolases"/>
    <property type="match status" value="1"/>
</dbReference>
<proteinExistence type="predicted"/>
<dbReference type="SUPFAM" id="SSF52540">
    <property type="entry name" value="P-loop containing nucleoside triphosphate hydrolases"/>
    <property type="match status" value="1"/>
</dbReference>
<gene>
    <name evidence="6" type="ORF">METZ01_LOCUS430977</name>
</gene>
<dbReference type="GO" id="GO:0000725">
    <property type="term" value="P:recombinational repair"/>
    <property type="evidence" value="ECO:0007669"/>
    <property type="project" value="TreeGrafter"/>
</dbReference>
<dbReference type="InterPro" id="IPR000212">
    <property type="entry name" value="DNA_helicase_UvrD/REP"/>
</dbReference>
<keyword evidence="4" id="KW-0067">ATP-binding</keyword>
<dbReference type="EMBL" id="UINC01172839">
    <property type="protein sequence ID" value="SVD78123.1"/>
    <property type="molecule type" value="Genomic_DNA"/>
</dbReference>
<evidence type="ECO:0000256" key="3">
    <source>
        <dbReference type="ARBA" id="ARBA00022806"/>
    </source>
</evidence>
<accession>A0A382Y4D9</accession>
<dbReference type="InterPro" id="IPR014016">
    <property type="entry name" value="UvrD-like_ATP-bd"/>
</dbReference>
<organism evidence="6">
    <name type="scientific">marine metagenome</name>
    <dbReference type="NCBI Taxonomy" id="408172"/>
    <lineage>
        <taxon>unclassified sequences</taxon>
        <taxon>metagenomes</taxon>
        <taxon>ecological metagenomes</taxon>
    </lineage>
</organism>